<accession>A0ABU5ZXB3</accession>
<comment type="caution">
    <text evidence="1">The sequence shown here is derived from an EMBL/GenBank/DDBJ whole genome shotgun (WGS) entry which is preliminary data.</text>
</comment>
<sequence>MRKYSYFLKLGKGTYGVGGSEVTTESLCVNEISYEDEIYELNNKNSLLERKQKNLYDTVFYNLVFFTRDLLEDYSNNSTYNTELIYISSYNNEKGQTFYRLLVDKTKINIDFNGCSIFLKAIEIEEGAMLAPIRRGDASKAEALPIEGVRTSRDAGHLQSQSRASISTNYNQFRVIDGAQPAYGNYIAYDLEYTLYLYGSRATYIPNNTSFYLNYQRESVNRIEKIVGGNFYQLTSLDNGKTLFIDNAVNDFEIDVTSSEFTSGTDVDILQLGSGKVTFKGSDLVSVHIPEGTSNQIAGPNHQVKVFKTKDNEVHVTGSLTTIATDGIDIKGAITLEETSPNSVVKVWSGTEQQYNALRPKKEDVLYFIVEEVIPPEPPMTV</sequence>
<dbReference type="RefSeq" id="WP_324180540.1">
    <property type="nucleotide sequence ID" value="NZ_BAABAW010000006.1"/>
</dbReference>
<protein>
    <submittedName>
        <fullName evidence="1">Uncharacterized protein</fullName>
    </submittedName>
</protein>
<evidence type="ECO:0000313" key="2">
    <source>
        <dbReference type="Proteomes" id="UP001327027"/>
    </source>
</evidence>
<keyword evidence="2" id="KW-1185">Reference proteome</keyword>
<name>A0ABU5ZXB3_9FLAO</name>
<dbReference type="EMBL" id="JAYKLX010000006">
    <property type="protein sequence ID" value="MEB3346511.1"/>
    <property type="molecule type" value="Genomic_DNA"/>
</dbReference>
<dbReference type="Proteomes" id="UP001327027">
    <property type="component" value="Unassembled WGS sequence"/>
</dbReference>
<organism evidence="1 2">
    <name type="scientific">Aquimarina gracilis</name>
    <dbReference type="NCBI Taxonomy" id="874422"/>
    <lineage>
        <taxon>Bacteria</taxon>
        <taxon>Pseudomonadati</taxon>
        <taxon>Bacteroidota</taxon>
        <taxon>Flavobacteriia</taxon>
        <taxon>Flavobacteriales</taxon>
        <taxon>Flavobacteriaceae</taxon>
        <taxon>Aquimarina</taxon>
    </lineage>
</organism>
<gene>
    <name evidence="1" type="ORF">U6A24_13620</name>
</gene>
<proteinExistence type="predicted"/>
<evidence type="ECO:0000313" key="1">
    <source>
        <dbReference type="EMBL" id="MEB3346511.1"/>
    </source>
</evidence>
<reference evidence="1 2" key="1">
    <citation type="journal article" date="2013" name="Int. J. Syst. Evol. Microbiol.">
        <title>Aquimarina gracilis sp. nov., isolated from the gut microflora of a mussel, Mytilus coruscus, and emended description of Aquimarina spongiae.</title>
        <authorList>
            <person name="Park S.C."/>
            <person name="Choe H.N."/>
            <person name="Baik K.S."/>
            <person name="Seong C.N."/>
        </authorList>
    </citation>
    <scope>NUCLEOTIDE SEQUENCE [LARGE SCALE GENOMIC DNA]</scope>
    <source>
        <strain evidence="1 2">PSC32</strain>
    </source>
</reference>